<sequence>MNSVNNLTSRNQIWELRPHLIQLGIQFRKGKKASHGAMVKVHRYRIIRNFKTTGAADIAQILRLILINIMLLYIRNDHFDSKPCIAHFLNLRGREIADHVFSFFNFPFHRNT</sequence>
<dbReference type="AlphaFoldDB" id="A0A645FSZ0"/>
<gene>
    <name evidence="1" type="ORF">SDC9_164923</name>
</gene>
<organism evidence="1">
    <name type="scientific">bioreactor metagenome</name>
    <dbReference type="NCBI Taxonomy" id="1076179"/>
    <lineage>
        <taxon>unclassified sequences</taxon>
        <taxon>metagenomes</taxon>
        <taxon>ecological metagenomes</taxon>
    </lineage>
</organism>
<protein>
    <submittedName>
        <fullName evidence="1">Uncharacterized protein</fullName>
    </submittedName>
</protein>
<comment type="caution">
    <text evidence="1">The sequence shown here is derived from an EMBL/GenBank/DDBJ whole genome shotgun (WGS) entry which is preliminary data.</text>
</comment>
<accession>A0A645FSZ0</accession>
<proteinExistence type="predicted"/>
<dbReference type="EMBL" id="VSSQ01064733">
    <property type="protein sequence ID" value="MPN17568.1"/>
    <property type="molecule type" value="Genomic_DNA"/>
</dbReference>
<name>A0A645FSZ0_9ZZZZ</name>
<reference evidence="1" key="1">
    <citation type="submission" date="2019-08" db="EMBL/GenBank/DDBJ databases">
        <authorList>
            <person name="Kucharzyk K."/>
            <person name="Murdoch R.W."/>
            <person name="Higgins S."/>
            <person name="Loffler F."/>
        </authorList>
    </citation>
    <scope>NUCLEOTIDE SEQUENCE</scope>
</reference>
<evidence type="ECO:0000313" key="1">
    <source>
        <dbReference type="EMBL" id="MPN17568.1"/>
    </source>
</evidence>